<dbReference type="Proteomes" id="UP000054481">
    <property type="component" value="Unassembled WGS sequence"/>
</dbReference>
<dbReference type="EMBL" id="KQ030561">
    <property type="protein sequence ID" value="KJZ71789.1"/>
    <property type="molecule type" value="Genomic_DNA"/>
</dbReference>
<keyword evidence="2" id="KW-1185">Reference proteome</keyword>
<sequence length="324" mass="35156">MPVVRAAAAKLAPPIYRAIFQAVAAARPRQKIEKMAYVPGSSETVVISMMANLGLKEYDSIWAYEKGADIWPLWATWTASRTGKWPPRPQVPNGICDAEQPTRMFLGTLVASYLRSGPFAGGLVCHERLVPWVLIARSCMPVKTLTDLLTVAIGQCHAQCGPGNDDSVGSGAAASLRLAISQKGGWEWLQTLQGKGVALRGAAPTAAYALWKCCCGSHACGGSVVNNIYQPHELDGQFAMEMEGSEARMIGNWERIVQQWLAHSPGGEEIGPGYWKEWMDAVILALEEPGHTLSFCQNCYMVECRQEGHPGPCTDCGTQSSILY</sequence>
<evidence type="ECO:0000313" key="2">
    <source>
        <dbReference type="Proteomes" id="UP000054481"/>
    </source>
</evidence>
<proteinExistence type="predicted"/>
<protein>
    <submittedName>
        <fullName evidence="1">Uncharacterized protein</fullName>
    </submittedName>
</protein>
<dbReference type="AlphaFoldDB" id="A0A0F8A3G5"/>
<reference evidence="1 2" key="1">
    <citation type="journal article" date="2014" name="Genome Biol. Evol.">
        <title>Comparative genomics and transcriptomics analyses reveal divergent lifestyle features of nematode endoparasitic fungus Hirsutella minnesotensis.</title>
        <authorList>
            <person name="Lai Y."/>
            <person name="Liu K."/>
            <person name="Zhang X."/>
            <person name="Zhang X."/>
            <person name="Li K."/>
            <person name="Wang N."/>
            <person name="Shu C."/>
            <person name="Wu Y."/>
            <person name="Wang C."/>
            <person name="Bushley K.E."/>
            <person name="Xiang M."/>
            <person name="Liu X."/>
        </authorList>
    </citation>
    <scope>NUCLEOTIDE SEQUENCE [LARGE SCALE GENOMIC DNA]</scope>
    <source>
        <strain evidence="1 2">3608</strain>
    </source>
</reference>
<accession>A0A0F8A3G5</accession>
<name>A0A0F8A3G5_9HYPO</name>
<organism evidence="1 2">
    <name type="scientific">Hirsutella minnesotensis 3608</name>
    <dbReference type="NCBI Taxonomy" id="1043627"/>
    <lineage>
        <taxon>Eukaryota</taxon>
        <taxon>Fungi</taxon>
        <taxon>Dikarya</taxon>
        <taxon>Ascomycota</taxon>
        <taxon>Pezizomycotina</taxon>
        <taxon>Sordariomycetes</taxon>
        <taxon>Hypocreomycetidae</taxon>
        <taxon>Hypocreales</taxon>
        <taxon>Ophiocordycipitaceae</taxon>
        <taxon>Hirsutella</taxon>
    </lineage>
</organism>
<dbReference type="OrthoDB" id="10517252at2759"/>
<gene>
    <name evidence="1" type="ORF">HIM_08809</name>
</gene>
<evidence type="ECO:0000313" key="1">
    <source>
        <dbReference type="EMBL" id="KJZ71789.1"/>
    </source>
</evidence>